<protein>
    <recommendedName>
        <fullName evidence="5">Transmembrane protein</fullName>
    </recommendedName>
</protein>
<proteinExistence type="predicted"/>
<keyword evidence="2" id="KW-0812">Transmembrane</keyword>
<accession>A0A1V3NBQ4</accession>
<feature type="region of interest" description="Disordered" evidence="1">
    <location>
        <begin position="84"/>
        <end position="120"/>
    </location>
</feature>
<keyword evidence="2" id="KW-1133">Transmembrane helix</keyword>
<dbReference type="OrthoDB" id="5785130at2"/>
<evidence type="ECO:0000313" key="4">
    <source>
        <dbReference type="Proteomes" id="UP000189462"/>
    </source>
</evidence>
<feature type="transmembrane region" description="Helical" evidence="2">
    <location>
        <begin position="53"/>
        <end position="74"/>
    </location>
</feature>
<evidence type="ECO:0000313" key="3">
    <source>
        <dbReference type="EMBL" id="OOG22282.1"/>
    </source>
</evidence>
<keyword evidence="2" id="KW-0472">Membrane</keyword>
<sequence length="120" mass="12735">MTRATLSLLAPPLAVARYGCASHCAAPIGVFWIAGIASLVYGGLGGPLRSGSVAWTVVGLGVVLLITACAWALLTVQGVSDDHLKERRTRRNTRGIVPQPPADTDESDPLEEVRRSREET</sequence>
<dbReference type="Proteomes" id="UP000189462">
    <property type="component" value="Unassembled WGS sequence"/>
</dbReference>
<keyword evidence="4" id="KW-1185">Reference proteome</keyword>
<feature type="compositionally biased region" description="Basic and acidic residues" evidence="1">
    <location>
        <begin position="111"/>
        <end position="120"/>
    </location>
</feature>
<dbReference type="EMBL" id="MVBK01000107">
    <property type="protein sequence ID" value="OOG22282.1"/>
    <property type="molecule type" value="Genomic_DNA"/>
</dbReference>
<evidence type="ECO:0008006" key="5">
    <source>
        <dbReference type="Google" id="ProtNLM"/>
    </source>
</evidence>
<feature type="transmembrane region" description="Helical" evidence="2">
    <location>
        <begin position="26"/>
        <end position="44"/>
    </location>
</feature>
<gene>
    <name evidence="3" type="ORF">B1C78_15400</name>
</gene>
<reference evidence="3 4" key="1">
    <citation type="submission" date="2017-02" db="EMBL/GenBank/DDBJ databases">
        <title>Genomic diversity within the haloalkaliphilic genus Thioalkalivibrio.</title>
        <authorList>
            <person name="Ahn A.-C."/>
            <person name="Meier-Kolthoff J."/>
            <person name="Overmars L."/>
            <person name="Richter M."/>
            <person name="Woyke T."/>
            <person name="Sorokin D.Y."/>
            <person name="Muyzer G."/>
        </authorList>
    </citation>
    <scope>NUCLEOTIDE SEQUENCE [LARGE SCALE GENOMIC DNA]</scope>
    <source>
        <strain evidence="3 4">ALJD</strain>
    </source>
</reference>
<evidence type="ECO:0000256" key="2">
    <source>
        <dbReference type="SAM" id="Phobius"/>
    </source>
</evidence>
<name>A0A1V3NBQ4_9GAMM</name>
<dbReference type="AlphaFoldDB" id="A0A1V3NBQ4"/>
<dbReference type="RefSeq" id="WP_077280043.1">
    <property type="nucleotide sequence ID" value="NZ_MVBK01000107.1"/>
</dbReference>
<comment type="caution">
    <text evidence="3">The sequence shown here is derived from an EMBL/GenBank/DDBJ whole genome shotgun (WGS) entry which is preliminary data.</text>
</comment>
<organism evidence="3 4">
    <name type="scientific">Thioalkalivibrio denitrificans</name>
    <dbReference type="NCBI Taxonomy" id="108003"/>
    <lineage>
        <taxon>Bacteria</taxon>
        <taxon>Pseudomonadati</taxon>
        <taxon>Pseudomonadota</taxon>
        <taxon>Gammaproteobacteria</taxon>
        <taxon>Chromatiales</taxon>
        <taxon>Ectothiorhodospiraceae</taxon>
        <taxon>Thioalkalivibrio</taxon>
    </lineage>
</organism>
<evidence type="ECO:0000256" key="1">
    <source>
        <dbReference type="SAM" id="MobiDB-lite"/>
    </source>
</evidence>